<keyword evidence="1" id="KW-0472">Membrane</keyword>
<dbReference type="STRING" id="1125699.HMPREF9194_02205"/>
<dbReference type="Proteomes" id="UP000014541">
    <property type="component" value="Unassembled WGS sequence"/>
</dbReference>
<keyword evidence="4" id="KW-1185">Reference proteome</keyword>
<evidence type="ECO:0000256" key="1">
    <source>
        <dbReference type="SAM" id="Phobius"/>
    </source>
</evidence>
<organism evidence="3 4">
    <name type="scientific">Treponema maltophilum ATCC 51939</name>
    <dbReference type="NCBI Taxonomy" id="1125699"/>
    <lineage>
        <taxon>Bacteria</taxon>
        <taxon>Pseudomonadati</taxon>
        <taxon>Spirochaetota</taxon>
        <taxon>Spirochaetia</taxon>
        <taxon>Spirochaetales</taxon>
        <taxon>Treponemataceae</taxon>
        <taxon>Treponema</taxon>
    </lineage>
</organism>
<feature type="transmembrane region" description="Helical" evidence="1">
    <location>
        <begin position="99"/>
        <end position="124"/>
    </location>
</feature>
<dbReference type="AlphaFoldDB" id="S3K2W9"/>
<dbReference type="PANTHER" id="PTHR30373">
    <property type="entry name" value="UPF0603 PROTEIN YGCG"/>
    <property type="match status" value="1"/>
</dbReference>
<gene>
    <name evidence="3" type="ORF">HMPREF9194_02205</name>
</gene>
<dbReference type="Pfam" id="PF04536">
    <property type="entry name" value="TPM_phosphatase"/>
    <property type="match status" value="1"/>
</dbReference>
<dbReference type="PATRIC" id="fig|1125699.3.peg.2225"/>
<proteinExistence type="predicted"/>
<comment type="caution">
    <text evidence="3">The sequence shown here is derived from an EMBL/GenBank/DDBJ whole genome shotgun (WGS) entry which is preliminary data.</text>
</comment>
<reference evidence="3 4" key="1">
    <citation type="submission" date="2013-04" db="EMBL/GenBank/DDBJ databases">
        <title>The Genome Sequence of Treponema maltophilum ATCC 51939.</title>
        <authorList>
            <consortium name="The Broad Institute Genomics Platform"/>
            <person name="Earl A."/>
            <person name="Ward D."/>
            <person name="Feldgarden M."/>
            <person name="Gevers D."/>
            <person name="Leonetti C."/>
            <person name="Blanton J.M."/>
            <person name="Dewhirst F.E."/>
            <person name="Izard J."/>
            <person name="Walker B."/>
            <person name="Young S."/>
            <person name="Zeng Q."/>
            <person name="Gargeya S."/>
            <person name="Fitzgerald M."/>
            <person name="Haas B."/>
            <person name="Abouelleil A."/>
            <person name="Allen A.W."/>
            <person name="Alvarado L."/>
            <person name="Arachchi H.M."/>
            <person name="Berlin A.M."/>
            <person name="Chapman S.B."/>
            <person name="Gainer-Dewar J."/>
            <person name="Goldberg J."/>
            <person name="Griggs A."/>
            <person name="Gujja S."/>
            <person name="Hansen M."/>
            <person name="Howarth C."/>
            <person name="Imamovic A."/>
            <person name="Ireland A."/>
            <person name="Larimer J."/>
            <person name="McCowan C."/>
            <person name="Murphy C."/>
            <person name="Pearson M."/>
            <person name="Poon T.W."/>
            <person name="Priest M."/>
            <person name="Roberts A."/>
            <person name="Saif S."/>
            <person name="Shea T."/>
            <person name="Sisk P."/>
            <person name="Sykes S."/>
            <person name="Wortman J."/>
            <person name="Nusbaum C."/>
            <person name="Birren B."/>
        </authorList>
    </citation>
    <scope>NUCLEOTIDE SEQUENCE [LARGE SCALE GENOMIC DNA]</scope>
    <source>
        <strain evidence="3 4">ATCC 51939</strain>
    </source>
</reference>
<keyword evidence="1" id="KW-0812">Transmembrane</keyword>
<feature type="transmembrane region" description="Helical" evidence="1">
    <location>
        <begin position="59"/>
        <end position="79"/>
    </location>
</feature>
<dbReference type="Gene3D" id="3.10.310.50">
    <property type="match status" value="1"/>
</dbReference>
<name>S3K2W9_TREMA</name>
<dbReference type="PANTHER" id="PTHR30373:SF8">
    <property type="entry name" value="BLL7265 PROTEIN"/>
    <property type="match status" value="1"/>
</dbReference>
<dbReference type="HOGENOM" id="CLU_086382_0_1_12"/>
<protein>
    <recommendedName>
        <fullName evidence="2">TPM domain-containing protein</fullName>
    </recommendedName>
</protein>
<dbReference type="eggNOG" id="COG3762">
    <property type="taxonomic scope" value="Bacteria"/>
</dbReference>
<dbReference type="EMBL" id="ATFF01000006">
    <property type="protein sequence ID" value="EPF31850.1"/>
    <property type="molecule type" value="Genomic_DNA"/>
</dbReference>
<dbReference type="RefSeq" id="WP_016526458.1">
    <property type="nucleotide sequence ID" value="NZ_KE332518.1"/>
</dbReference>
<feature type="domain" description="TPM" evidence="2">
    <location>
        <begin position="128"/>
        <end position="207"/>
    </location>
</feature>
<evidence type="ECO:0000313" key="3">
    <source>
        <dbReference type="EMBL" id="EPF31850.1"/>
    </source>
</evidence>
<accession>S3K2W9</accession>
<dbReference type="InterPro" id="IPR007621">
    <property type="entry name" value="TPM_dom"/>
</dbReference>
<keyword evidence="1" id="KW-1133">Transmembrane helix</keyword>
<evidence type="ECO:0000313" key="4">
    <source>
        <dbReference type="Proteomes" id="UP000014541"/>
    </source>
</evidence>
<evidence type="ECO:0000259" key="2">
    <source>
        <dbReference type="Pfam" id="PF04536"/>
    </source>
</evidence>
<sequence length="254" mass="27941">MSGQQNTQKEQKERVRILRKAGITEAAAEKIGKAIEKAEQTTSGEIAAAITPQSHSYDFWELFFALSCSAVLFAVFVFVSDKIADAASFFFWGELPARVMPLLTGALVFLSCALIFFFANISALDRLIVPSFYRNEAVFRRAMRLFTESGIYDTKEHTGILIFISLLERRVCIIADRGICSKIEQSVWDRLAAALSEGFGKKNARTAGSECSASAEALIQTVNECGALLAKHFPARNENPDELSNALIVLRGGE</sequence>